<keyword evidence="1" id="KW-0472">Membrane</keyword>
<evidence type="ECO:0000313" key="2">
    <source>
        <dbReference type="EMBL" id="VFK30597.1"/>
    </source>
</evidence>
<gene>
    <name evidence="3" type="ORF">BECKMB1821H_GA0114242_101947</name>
    <name evidence="2" type="ORF">BECKMB1821I_GA0114274_101648</name>
</gene>
<protein>
    <submittedName>
        <fullName evidence="3">Uncharacterized protein</fullName>
    </submittedName>
</protein>
<organism evidence="3">
    <name type="scientific">Candidatus Kentrum sp. MB</name>
    <dbReference type="NCBI Taxonomy" id="2138164"/>
    <lineage>
        <taxon>Bacteria</taxon>
        <taxon>Pseudomonadati</taxon>
        <taxon>Pseudomonadota</taxon>
        <taxon>Gammaproteobacteria</taxon>
        <taxon>Candidatus Kentrum</taxon>
    </lineage>
</organism>
<keyword evidence="1" id="KW-0812">Transmembrane</keyword>
<dbReference type="AlphaFoldDB" id="A0A451BAN0"/>
<accession>A0A451BAN0</accession>
<dbReference type="EMBL" id="CAADGH010000019">
    <property type="protein sequence ID" value="VFK75315.1"/>
    <property type="molecule type" value="Genomic_DNA"/>
</dbReference>
<keyword evidence="1" id="KW-1133">Transmembrane helix</keyword>
<name>A0A451BAN0_9GAMM</name>
<feature type="transmembrane region" description="Helical" evidence="1">
    <location>
        <begin position="12"/>
        <end position="33"/>
    </location>
</feature>
<dbReference type="EMBL" id="CAADFQ010000016">
    <property type="protein sequence ID" value="VFK30597.1"/>
    <property type="molecule type" value="Genomic_DNA"/>
</dbReference>
<proteinExistence type="predicted"/>
<reference evidence="3" key="1">
    <citation type="submission" date="2019-02" db="EMBL/GenBank/DDBJ databases">
        <authorList>
            <person name="Gruber-Vodicka R. H."/>
            <person name="Seah K. B. B."/>
        </authorList>
    </citation>
    <scope>NUCLEOTIDE SEQUENCE</scope>
    <source>
        <strain evidence="3">BECK_BZ198</strain>
        <strain evidence="2">BECK_BZ199</strain>
    </source>
</reference>
<sequence length="172" mass="19222">MGKITSKVANPLTLIALFSGVSESIALAVLPFLAETGQALPAPLIWFSVLFPTLIVVLFFATLNFNHKVLYAPGDFGDEKHFLSTFDDGKHFVSILGGNYVKDEGKIDGLKLFWKPDGQNPNKENQKILYDWMTKNNLDVSSISALLYSRDKKYSDLRRKAIDDLGINVRQL</sequence>
<feature type="transmembrane region" description="Helical" evidence="1">
    <location>
        <begin position="45"/>
        <end position="65"/>
    </location>
</feature>
<evidence type="ECO:0000313" key="3">
    <source>
        <dbReference type="EMBL" id="VFK75315.1"/>
    </source>
</evidence>
<evidence type="ECO:0000256" key="1">
    <source>
        <dbReference type="SAM" id="Phobius"/>
    </source>
</evidence>